<dbReference type="GO" id="GO:0016241">
    <property type="term" value="P:regulation of macroautophagy"/>
    <property type="evidence" value="ECO:0007669"/>
    <property type="project" value="UniProtKB-ARBA"/>
</dbReference>
<keyword evidence="8 12" id="KW-0746">Sphingolipid metabolism</keyword>
<evidence type="ECO:0000256" key="3">
    <source>
        <dbReference type="ARBA" id="ARBA00004991"/>
    </source>
</evidence>
<dbReference type="FunFam" id="3.20.20.80:FF:000030">
    <property type="entry name" value="Lysosomal acid glucosylceramidase"/>
    <property type="match status" value="1"/>
</dbReference>
<evidence type="ECO:0000259" key="14">
    <source>
        <dbReference type="Pfam" id="PF17189"/>
    </source>
</evidence>
<comment type="pathway">
    <text evidence="3">Sphingolipid metabolism.</text>
</comment>
<dbReference type="InterPro" id="IPR017853">
    <property type="entry name" value="GH"/>
</dbReference>
<evidence type="ECO:0000256" key="11">
    <source>
        <dbReference type="ARBA" id="ARBA00051345"/>
    </source>
</evidence>
<evidence type="ECO:0000256" key="4">
    <source>
        <dbReference type="ARBA" id="ARBA00005382"/>
    </source>
</evidence>
<evidence type="ECO:0000256" key="6">
    <source>
        <dbReference type="ARBA" id="ARBA00022729"/>
    </source>
</evidence>
<dbReference type="GO" id="GO:0005774">
    <property type="term" value="C:vacuolar membrane"/>
    <property type="evidence" value="ECO:0007669"/>
    <property type="project" value="UniProtKB-ARBA"/>
</dbReference>
<dbReference type="InterPro" id="IPR033453">
    <property type="entry name" value="Glyco_hydro_30_TIM-barrel"/>
</dbReference>
<evidence type="ECO:0000313" key="15">
    <source>
        <dbReference type="EMBL" id="KYN40464.1"/>
    </source>
</evidence>
<proteinExistence type="inferred from homology"/>
<dbReference type="Pfam" id="PF17189">
    <property type="entry name" value="Glyco_hydro_30C"/>
    <property type="match status" value="1"/>
</dbReference>
<dbReference type="GO" id="GO:0004348">
    <property type="term" value="F:glucosylceramidase activity"/>
    <property type="evidence" value="ECO:0007669"/>
    <property type="project" value="UniProtKB-EC"/>
</dbReference>
<reference evidence="15 16" key="1">
    <citation type="submission" date="2016-03" db="EMBL/GenBank/DDBJ databases">
        <title>Trachymyrmex septentrionalis WGS genome.</title>
        <authorList>
            <person name="Nygaard S."/>
            <person name="Hu H."/>
            <person name="Boomsma J."/>
            <person name="Zhang G."/>
        </authorList>
    </citation>
    <scope>NUCLEOTIDE SEQUENCE [LARGE SCALE GENOMIC DNA]</scope>
    <source>
        <strain evidence="15">Tsep2-gDNA-1</strain>
        <tissue evidence="15">Whole body</tissue>
    </source>
</reference>
<dbReference type="EC" id="3.2.1.45" evidence="5 12"/>
<comment type="catalytic activity">
    <reaction evidence="11">
        <text>an N-acyl-1-beta-D-glucosyl-15-methylhexadecasphing-4-enine + H2O = an N-acyl-15-methylhexadecasphing-4-enine + D-glucose</text>
        <dbReference type="Rhea" id="RHEA:34755"/>
        <dbReference type="ChEBI" id="CHEBI:4167"/>
        <dbReference type="ChEBI" id="CHEBI:15377"/>
        <dbReference type="ChEBI" id="CHEBI:70815"/>
        <dbReference type="ChEBI" id="CHEBI:70846"/>
    </reaction>
    <physiologicalReaction direction="left-to-right" evidence="11">
        <dbReference type="Rhea" id="RHEA:34756"/>
    </physiologicalReaction>
</comment>
<evidence type="ECO:0000256" key="8">
    <source>
        <dbReference type="ARBA" id="ARBA00022919"/>
    </source>
</evidence>
<protein>
    <recommendedName>
        <fullName evidence="5 12">Glucosylceramidase</fullName>
        <ecNumber evidence="5 12">3.2.1.45</ecNumber>
    </recommendedName>
</protein>
<comment type="catalytic activity">
    <reaction evidence="10">
        <text>a beta-D-glucosylceramide + H2O = an N-acyl-sphingoid base + D-glucose</text>
        <dbReference type="Rhea" id="RHEA:81447"/>
        <dbReference type="ChEBI" id="CHEBI:4167"/>
        <dbReference type="ChEBI" id="CHEBI:15377"/>
        <dbReference type="ChEBI" id="CHEBI:83264"/>
        <dbReference type="ChEBI" id="CHEBI:83273"/>
    </reaction>
    <physiologicalReaction direction="left-to-right" evidence="10">
        <dbReference type="Rhea" id="RHEA:81448"/>
    </physiologicalReaction>
</comment>
<keyword evidence="16" id="KW-1185">Reference proteome</keyword>
<feature type="domain" description="Glycosyl hydrolase family 30 TIM-barrel" evidence="13">
    <location>
        <begin position="24"/>
        <end position="372"/>
    </location>
</feature>
<dbReference type="PANTHER" id="PTHR11069">
    <property type="entry name" value="GLUCOSYLCERAMIDASE"/>
    <property type="match status" value="1"/>
</dbReference>
<dbReference type="GO" id="GO:0007040">
    <property type="term" value="P:lysosome organization"/>
    <property type="evidence" value="ECO:0007669"/>
    <property type="project" value="UniProtKB-ARBA"/>
</dbReference>
<dbReference type="GO" id="GO:0006914">
    <property type="term" value="P:autophagy"/>
    <property type="evidence" value="ECO:0007669"/>
    <property type="project" value="UniProtKB-ARBA"/>
</dbReference>
<dbReference type="InterPro" id="IPR001139">
    <property type="entry name" value="Glyco_hydro_30"/>
</dbReference>
<dbReference type="GO" id="GO:0005102">
    <property type="term" value="F:signaling receptor binding"/>
    <property type="evidence" value="ECO:0007669"/>
    <property type="project" value="UniProtKB-ARBA"/>
</dbReference>
<dbReference type="GO" id="GO:0032006">
    <property type="term" value="P:regulation of TOR signaling"/>
    <property type="evidence" value="ECO:0007669"/>
    <property type="project" value="UniProtKB-ARBA"/>
</dbReference>
<comment type="pathway">
    <text evidence="2">Lipid metabolism; sphingolipid metabolism.</text>
</comment>
<dbReference type="STRING" id="34720.A0A195FKE0"/>
<comment type="catalytic activity">
    <reaction evidence="1">
        <text>a beta-D-glucosyl-(1&lt;-&gt;1')-N-acylsphing-4-enine + H2O = an N-acylsphing-4-enine + D-glucose</text>
        <dbReference type="Rhea" id="RHEA:13269"/>
        <dbReference type="ChEBI" id="CHEBI:4167"/>
        <dbReference type="ChEBI" id="CHEBI:15377"/>
        <dbReference type="ChEBI" id="CHEBI:22801"/>
        <dbReference type="ChEBI" id="CHEBI:52639"/>
        <dbReference type="EC" id="3.2.1.45"/>
    </reaction>
    <physiologicalReaction direction="left-to-right" evidence="1">
        <dbReference type="Rhea" id="RHEA:13270"/>
    </physiologicalReaction>
</comment>
<dbReference type="PRINTS" id="PR00843">
    <property type="entry name" value="GLHYDRLASE30"/>
</dbReference>
<dbReference type="GO" id="GO:0042391">
    <property type="term" value="P:regulation of membrane potential"/>
    <property type="evidence" value="ECO:0007669"/>
    <property type="project" value="UniProtKB-ARBA"/>
</dbReference>
<keyword evidence="6" id="KW-0732">Signal</keyword>
<dbReference type="GO" id="GO:0008202">
    <property type="term" value="P:steroid metabolic process"/>
    <property type="evidence" value="ECO:0007669"/>
    <property type="project" value="UniProtKB-ARBA"/>
</dbReference>
<evidence type="ECO:0000256" key="1">
    <source>
        <dbReference type="ARBA" id="ARBA00001013"/>
    </source>
</evidence>
<dbReference type="Gene3D" id="3.20.20.80">
    <property type="entry name" value="Glycosidases"/>
    <property type="match status" value="1"/>
</dbReference>
<dbReference type="AlphaFoldDB" id="A0A195FKE0"/>
<dbReference type="Pfam" id="PF02055">
    <property type="entry name" value="Glyco_hydro_30"/>
    <property type="match status" value="1"/>
</dbReference>
<dbReference type="EMBL" id="KQ981523">
    <property type="protein sequence ID" value="KYN40464.1"/>
    <property type="molecule type" value="Genomic_DNA"/>
</dbReference>
<dbReference type="GO" id="GO:0006066">
    <property type="term" value="P:alcohol metabolic process"/>
    <property type="evidence" value="ECO:0007669"/>
    <property type="project" value="UniProtKB-ARBA"/>
</dbReference>
<dbReference type="PANTHER" id="PTHR11069:SF23">
    <property type="entry name" value="LYSOSOMAL ACID GLUCOSYLCERAMIDASE"/>
    <property type="match status" value="1"/>
</dbReference>
<evidence type="ECO:0000256" key="2">
    <source>
        <dbReference type="ARBA" id="ARBA00004760"/>
    </source>
</evidence>
<dbReference type="Proteomes" id="UP000078541">
    <property type="component" value="Unassembled WGS sequence"/>
</dbReference>
<dbReference type="SUPFAM" id="SSF51445">
    <property type="entry name" value="(Trans)glycosidases"/>
    <property type="match status" value="1"/>
</dbReference>
<dbReference type="GO" id="GO:0005764">
    <property type="term" value="C:lysosome"/>
    <property type="evidence" value="ECO:0007669"/>
    <property type="project" value="UniProtKB-ARBA"/>
</dbReference>
<dbReference type="GO" id="GO:0030163">
    <property type="term" value="P:protein catabolic process"/>
    <property type="evidence" value="ECO:0007669"/>
    <property type="project" value="UniProtKB-ARBA"/>
</dbReference>
<keyword evidence="12" id="KW-0326">Glycosidase</keyword>
<feature type="domain" description="Glycosyl hydrolase family 30 beta sandwich" evidence="14">
    <location>
        <begin position="375"/>
        <end position="437"/>
    </location>
</feature>
<dbReference type="GO" id="GO:0051246">
    <property type="term" value="P:regulation of protein metabolic process"/>
    <property type="evidence" value="ECO:0007669"/>
    <property type="project" value="UniProtKB-ARBA"/>
</dbReference>
<evidence type="ECO:0000256" key="7">
    <source>
        <dbReference type="ARBA" id="ARBA00022801"/>
    </source>
</evidence>
<evidence type="ECO:0000256" key="12">
    <source>
        <dbReference type="RuleBase" id="RU361188"/>
    </source>
</evidence>
<keyword evidence="7 12" id="KW-0378">Hydrolase</keyword>
<evidence type="ECO:0000259" key="13">
    <source>
        <dbReference type="Pfam" id="PF02055"/>
    </source>
</evidence>
<comment type="similarity">
    <text evidence="4 12">Belongs to the glycosyl hydrolase 30 family.</text>
</comment>
<keyword evidence="9 12" id="KW-0443">Lipid metabolism</keyword>
<evidence type="ECO:0000256" key="9">
    <source>
        <dbReference type="ARBA" id="ARBA00023098"/>
    </source>
</evidence>
<sequence length="440" mass="50677">MPCNVESDPLGKITINRKNVYQEIYGFGGAVTDSAAINIHDLTLEVSEHLLGSYFGPHGINYNFIRTPMGGCDFSTRPYAYAMVENDISLDHFELQVEDNLFKIPIIKRAQKMKKGEIKLLTTPWSANLWMKTKKSWTLDTKLRPEYRQLWANYFVKFFEAYRHNGLEFWATTPQNEPENYKYIPLLNNNVTLNAMAWTAEEERDWIINHLAPTLKKNNFGHIKIFILDDTRLSIPDWPKIIFEDKRARDIVSGTAVHFYFDHFISPTVLDEIKELFPEKSILYTESCAGTFEDQKVILGSWKRAELYAANIIESMSHWASTWIDWNIALDTNGGPTWTNNFVDSPIIVNSTANEFYKQPMFYAIGHFSKYVPPGSKRIGTISKHIANIRQIAFSTPDGGTVLVILNLNEEDKEILIHDPQKGTTKLKILAKSLNTMKYW</sequence>
<dbReference type="InterPro" id="IPR033452">
    <property type="entry name" value="GH30_C"/>
</dbReference>
<evidence type="ECO:0000256" key="5">
    <source>
        <dbReference type="ARBA" id="ARBA00012658"/>
    </source>
</evidence>
<evidence type="ECO:0000313" key="16">
    <source>
        <dbReference type="Proteomes" id="UP000078541"/>
    </source>
</evidence>
<name>A0A195FKE0_9HYME</name>
<dbReference type="GO" id="GO:0010605">
    <property type="term" value="P:negative regulation of macromolecule metabolic process"/>
    <property type="evidence" value="ECO:0007669"/>
    <property type="project" value="UniProtKB-ARBA"/>
</dbReference>
<gene>
    <name evidence="15" type="ORF">ALC56_05409</name>
</gene>
<dbReference type="GO" id="GO:0006680">
    <property type="term" value="P:glucosylceramide catabolic process"/>
    <property type="evidence" value="ECO:0007669"/>
    <property type="project" value="TreeGrafter"/>
</dbReference>
<organism evidence="15 16">
    <name type="scientific">Trachymyrmex septentrionalis</name>
    <dbReference type="NCBI Taxonomy" id="34720"/>
    <lineage>
        <taxon>Eukaryota</taxon>
        <taxon>Metazoa</taxon>
        <taxon>Ecdysozoa</taxon>
        <taxon>Arthropoda</taxon>
        <taxon>Hexapoda</taxon>
        <taxon>Insecta</taxon>
        <taxon>Pterygota</taxon>
        <taxon>Neoptera</taxon>
        <taxon>Endopterygota</taxon>
        <taxon>Hymenoptera</taxon>
        <taxon>Apocrita</taxon>
        <taxon>Aculeata</taxon>
        <taxon>Formicoidea</taxon>
        <taxon>Formicidae</taxon>
        <taxon>Myrmicinae</taxon>
        <taxon>Trachymyrmex</taxon>
    </lineage>
</organism>
<dbReference type="GO" id="GO:0016758">
    <property type="term" value="F:hexosyltransferase activity"/>
    <property type="evidence" value="ECO:0007669"/>
    <property type="project" value="UniProtKB-ARBA"/>
</dbReference>
<accession>A0A195FKE0</accession>
<evidence type="ECO:0000256" key="10">
    <source>
        <dbReference type="ARBA" id="ARBA00050474"/>
    </source>
</evidence>